<evidence type="ECO:0000259" key="7">
    <source>
        <dbReference type="Pfam" id="PF05185"/>
    </source>
</evidence>
<dbReference type="Pfam" id="PF17285">
    <property type="entry name" value="PRMT5_TIM"/>
    <property type="match status" value="1"/>
</dbReference>
<dbReference type="GO" id="GO:0016274">
    <property type="term" value="F:protein-arginine N-methyltransferase activity"/>
    <property type="evidence" value="ECO:0007669"/>
    <property type="project" value="InterPro"/>
</dbReference>
<keyword evidence="11" id="KW-1185">Reference proteome</keyword>
<dbReference type="GO" id="GO:0032259">
    <property type="term" value="P:methylation"/>
    <property type="evidence" value="ECO:0007669"/>
    <property type="project" value="UniProtKB-KW"/>
</dbReference>
<keyword evidence="3 4" id="KW-0949">S-adenosyl-L-methionine</keyword>
<dbReference type="GO" id="GO:0005634">
    <property type="term" value="C:nucleus"/>
    <property type="evidence" value="ECO:0007669"/>
    <property type="project" value="TreeGrafter"/>
</dbReference>
<dbReference type="InterPro" id="IPR029063">
    <property type="entry name" value="SAM-dependent_MTases_sf"/>
</dbReference>
<keyword evidence="1 4" id="KW-0489">Methyltransferase</keyword>
<dbReference type="GO" id="GO:0006355">
    <property type="term" value="P:regulation of DNA-templated transcription"/>
    <property type="evidence" value="ECO:0007669"/>
    <property type="project" value="TreeGrafter"/>
</dbReference>
<dbReference type="Gene3D" id="3.20.20.150">
    <property type="entry name" value="Divalent-metal-dependent TIM barrel enzymes"/>
    <property type="match status" value="1"/>
</dbReference>
<keyword evidence="2 4" id="KW-0808">Transferase</keyword>
<evidence type="ECO:0000256" key="6">
    <source>
        <dbReference type="PIRSR" id="PIRSR015894-3"/>
    </source>
</evidence>
<dbReference type="EMBL" id="JAYMYQ010000007">
    <property type="protein sequence ID" value="KAK7320728.1"/>
    <property type="molecule type" value="Genomic_DNA"/>
</dbReference>
<dbReference type="InterPro" id="IPR007857">
    <property type="entry name" value="Arg_MeTrfase_PRMT5"/>
</dbReference>
<evidence type="ECO:0000259" key="9">
    <source>
        <dbReference type="Pfam" id="PF17286"/>
    </source>
</evidence>
<dbReference type="InterPro" id="IPR025799">
    <property type="entry name" value="Arg_MeTrfase"/>
</dbReference>
<evidence type="ECO:0000256" key="3">
    <source>
        <dbReference type="ARBA" id="ARBA00022691"/>
    </source>
</evidence>
<feature type="site" description="Critical for specifying symmetric addition of methyl groups" evidence="6">
    <location>
        <position position="346"/>
    </location>
</feature>
<comment type="similarity">
    <text evidence="4">Belongs to the class I-like SAM-binding methyltransferase superfamily.</text>
</comment>
<name>A0AAN9KR45_CANGL</name>
<evidence type="ECO:0000313" key="10">
    <source>
        <dbReference type="EMBL" id="KAK7320728.1"/>
    </source>
</evidence>
<dbReference type="PIRSF" id="PIRSF015894">
    <property type="entry name" value="Skb1_MeTrfase"/>
    <property type="match status" value="1"/>
</dbReference>
<gene>
    <name evidence="10" type="ORF">VNO77_30465</name>
</gene>
<dbReference type="PANTHER" id="PTHR10738">
    <property type="entry name" value="PROTEIN ARGININE N-METHYLTRANSFERASE 5"/>
    <property type="match status" value="1"/>
</dbReference>
<evidence type="ECO:0000313" key="11">
    <source>
        <dbReference type="Proteomes" id="UP001367508"/>
    </source>
</evidence>
<sequence>MPLGKREHDTSNSNLCGILMGFTFNLPQALVHHLADGGFDFLVTPLIHPDYRPSMQKFLLQDDVSRWVMPCGSLDFNVSPVQWNTDIIGKISSWIDLDSEDEALRMDSETTLKQEIDLASYLSLKACLLPAPKGTSCVNYARCVKQILPGLRHTQLWLRIPFGMSDADSKTSSTTRVDSWKTWNSFRLLCDHHSQLKIALDIIRVLPSDNSQKRWYGEPVAAVIIDSDIFNTKSKSRGHGNVTVTMSLSKRQRKLITDIFDHSIQIIITGKQVQDKTTLEDTLDSYCTTDSKAHPLRPCLEHIRYLYEQMDPLTEQEGSEFALRDFLQSPSQPIRNYSEALGHDKFERDMGKYSQYESAIAQALLDTVSSEKASEITAAANRTGRMLRIYAVEKNPNVSIALKELVRSENWDDIVTVVTRDVRCWIAPEKADILVSDFLGSFGDNELSPESIDKAQRCDCFLQLEVIDERQCLIITVNFQIKERKDILNFETPCEVKIHNVFRLAPTQQVFTFHHPIYSDNKEINRRYKKLQFVIPNDPGSAIVHGFAGYFDATLYKDVHLGIEPSAVTPNVYTWHPMFFPLKTPICVDGGSTLEVHFWRCLDSMKFQDSTLSYRKNEVSASSPPNDARSNAAPMGLAMSNSVVSNPITHITVVPNTSSSPSNAMMTNPIVIPSMTPNATTT</sequence>
<dbReference type="PANTHER" id="PTHR10738:SF0">
    <property type="entry name" value="PROTEIN ARGININE N-METHYLTRANSFERASE 5"/>
    <property type="match status" value="1"/>
</dbReference>
<dbReference type="Gene3D" id="2.70.160.11">
    <property type="entry name" value="Hnrnp arginine n-methyltransferase1"/>
    <property type="match status" value="1"/>
</dbReference>
<feature type="domain" description="PRMT5 TIM barrel" evidence="8">
    <location>
        <begin position="38"/>
        <end position="307"/>
    </location>
</feature>
<dbReference type="Pfam" id="PF17286">
    <property type="entry name" value="PRMT5_C"/>
    <property type="match status" value="1"/>
</dbReference>
<dbReference type="AlphaFoldDB" id="A0AAN9KR45"/>
<dbReference type="Proteomes" id="UP001367508">
    <property type="component" value="Unassembled WGS sequence"/>
</dbReference>
<accession>A0AAN9KR45</accession>
<reference evidence="10 11" key="1">
    <citation type="submission" date="2024-01" db="EMBL/GenBank/DDBJ databases">
        <title>The genomes of 5 underutilized Papilionoideae crops provide insights into root nodulation and disease resistanc.</title>
        <authorList>
            <person name="Jiang F."/>
        </authorList>
    </citation>
    <scope>NUCLEOTIDE SEQUENCE [LARGE SCALE GENOMIC DNA]</scope>
    <source>
        <strain evidence="10">LVBAO_FW01</strain>
        <tissue evidence="10">Leaves</tissue>
    </source>
</reference>
<proteinExistence type="inferred from homology"/>
<dbReference type="GO" id="GO:0005829">
    <property type="term" value="C:cytosol"/>
    <property type="evidence" value="ECO:0007669"/>
    <property type="project" value="TreeGrafter"/>
</dbReference>
<evidence type="ECO:0000256" key="1">
    <source>
        <dbReference type="ARBA" id="ARBA00022603"/>
    </source>
</evidence>
<dbReference type="Gene3D" id="3.40.50.150">
    <property type="entry name" value="Vaccinia Virus protein VP39"/>
    <property type="match status" value="1"/>
</dbReference>
<evidence type="ECO:0000259" key="8">
    <source>
        <dbReference type="Pfam" id="PF17285"/>
    </source>
</evidence>
<dbReference type="SUPFAM" id="SSF53335">
    <property type="entry name" value="S-adenosyl-L-methionine-dependent methyltransferases"/>
    <property type="match status" value="1"/>
</dbReference>
<dbReference type="InterPro" id="IPR035075">
    <property type="entry name" value="PRMT5"/>
</dbReference>
<organism evidence="10 11">
    <name type="scientific">Canavalia gladiata</name>
    <name type="common">Sword bean</name>
    <name type="synonym">Dolichos gladiatus</name>
    <dbReference type="NCBI Taxonomy" id="3824"/>
    <lineage>
        <taxon>Eukaryota</taxon>
        <taxon>Viridiplantae</taxon>
        <taxon>Streptophyta</taxon>
        <taxon>Embryophyta</taxon>
        <taxon>Tracheophyta</taxon>
        <taxon>Spermatophyta</taxon>
        <taxon>Magnoliopsida</taxon>
        <taxon>eudicotyledons</taxon>
        <taxon>Gunneridae</taxon>
        <taxon>Pentapetalae</taxon>
        <taxon>rosids</taxon>
        <taxon>fabids</taxon>
        <taxon>Fabales</taxon>
        <taxon>Fabaceae</taxon>
        <taxon>Papilionoideae</taxon>
        <taxon>50 kb inversion clade</taxon>
        <taxon>NPAAA clade</taxon>
        <taxon>indigoferoid/millettioid clade</taxon>
        <taxon>Phaseoleae</taxon>
        <taxon>Canavalia</taxon>
    </lineage>
</organism>
<dbReference type="InterPro" id="IPR035247">
    <property type="entry name" value="PRMT5_TIM"/>
</dbReference>
<feature type="binding site" evidence="5">
    <location>
        <begin position="352"/>
        <end position="353"/>
    </location>
    <ligand>
        <name>S-adenosyl-L-methionine</name>
        <dbReference type="ChEBI" id="CHEBI:59789"/>
    </ligand>
</feature>
<evidence type="ECO:0000256" key="2">
    <source>
        <dbReference type="ARBA" id="ARBA00022679"/>
    </source>
</evidence>
<dbReference type="Pfam" id="PF05185">
    <property type="entry name" value="PRMT5"/>
    <property type="match status" value="1"/>
</dbReference>
<protein>
    <recommendedName>
        <fullName evidence="4">Protein arginine N-methyltransferase</fullName>
    </recommendedName>
</protein>
<feature type="binding site" evidence="5">
    <location>
        <position position="393"/>
    </location>
    <ligand>
        <name>S-adenosyl-L-methionine</name>
        <dbReference type="ChEBI" id="CHEBI:59789"/>
    </ligand>
</feature>
<evidence type="ECO:0000256" key="5">
    <source>
        <dbReference type="PIRSR" id="PIRSR015894-2"/>
    </source>
</evidence>
<dbReference type="InterPro" id="IPR035248">
    <property type="entry name" value="PRMT5_C"/>
</dbReference>
<evidence type="ECO:0000256" key="4">
    <source>
        <dbReference type="PIRNR" id="PIRNR015894"/>
    </source>
</evidence>
<feature type="domain" description="PRMT5 oligomerisation" evidence="9">
    <location>
        <begin position="480"/>
        <end position="606"/>
    </location>
</feature>
<feature type="domain" description="PRMT5 arginine-N-methyltransferase" evidence="7">
    <location>
        <begin position="319"/>
        <end position="458"/>
    </location>
</feature>
<comment type="caution">
    <text evidence="10">The sequence shown here is derived from an EMBL/GenBank/DDBJ whole genome shotgun (WGS) entry which is preliminary data.</text>
</comment>